<dbReference type="PANTHER" id="PTHR37312">
    <property type="entry name" value="MEMBRANE-BOUND ACYLTRANSFERASE YKRP-RELATED"/>
    <property type="match status" value="1"/>
</dbReference>
<dbReference type="GO" id="GO:0016747">
    <property type="term" value="F:acyltransferase activity, transferring groups other than amino-acyl groups"/>
    <property type="evidence" value="ECO:0007669"/>
    <property type="project" value="InterPro"/>
</dbReference>
<feature type="transmembrane region" description="Helical" evidence="1">
    <location>
        <begin position="83"/>
        <end position="100"/>
    </location>
</feature>
<feature type="transmembrane region" description="Helical" evidence="1">
    <location>
        <begin position="269"/>
        <end position="288"/>
    </location>
</feature>
<gene>
    <name evidence="3" type="ORF">F7D97_11335</name>
</gene>
<feature type="transmembrane region" description="Helical" evidence="1">
    <location>
        <begin position="148"/>
        <end position="166"/>
    </location>
</feature>
<feature type="transmembrane region" description="Helical" evidence="1">
    <location>
        <begin position="211"/>
        <end position="229"/>
    </location>
</feature>
<keyword evidence="1" id="KW-0812">Transmembrane</keyword>
<evidence type="ECO:0000259" key="2">
    <source>
        <dbReference type="Pfam" id="PF01757"/>
    </source>
</evidence>
<feature type="transmembrane region" description="Helical" evidence="1">
    <location>
        <begin position="120"/>
        <end position="136"/>
    </location>
</feature>
<dbReference type="Pfam" id="PF01757">
    <property type="entry name" value="Acyl_transf_3"/>
    <property type="match status" value="1"/>
</dbReference>
<feature type="domain" description="Acyltransferase 3" evidence="2">
    <location>
        <begin position="12"/>
        <end position="290"/>
    </location>
</feature>
<dbReference type="InterPro" id="IPR052734">
    <property type="entry name" value="Nod_factor_acetyltransferase"/>
</dbReference>
<feature type="transmembrane region" description="Helical" evidence="1">
    <location>
        <begin position="43"/>
        <end position="63"/>
    </location>
</feature>
<feature type="transmembrane region" description="Helical" evidence="1">
    <location>
        <begin position="181"/>
        <end position="199"/>
    </location>
</feature>
<feature type="transmembrane region" description="Helical" evidence="1">
    <location>
        <begin position="235"/>
        <end position="257"/>
    </location>
</feature>
<evidence type="ECO:0000256" key="1">
    <source>
        <dbReference type="SAM" id="Phobius"/>
    </source>
</evidence>
<name>A0A843Y4U1_9BACT</name>
<dbReference type="PANTHER" id="PTHR37312:SF1">
    <property type="entry name" value="MEMBRANE-BOUND ACYLTRANSFERASE YKRP-RELATED"/>
    <property type="match status" value="1"/>
</dbReference>
<organism evidence="3 4">
    <name type="scientific">Segatella copri</name>
    <dbReference type="NCBI Taxonomy" id="165179"/>
    <lineage>
        <taxon>Bacteria</taxon>
        <taxon>Pseudomonadati</taxon>
        <taxon>Bacteroidota</taxon>
        <taxon>Bacteroidia</taxon>
        <taxon>Bacteroidales</taxon>
        <taxon>Prevotellaceae</taxon>
        <taxon>Segatella</taxon>
    </lineage>
</organism>
<dbReference type="EMBL" id="VZCY01000091">
    <property type="protein sequence ID" value="MQN10496.1"/>
    <property type="molecule type" value="Genomic_DNA"/>
</dbReference>
<dbReference type="Proteomes" id="UP000406735">
    <property type="component" value="Unassembled WGS sequence"/>
</dbReference>
<evidence type="ECO:0000313" key="3">
    <source>
        <dbReference type="EMBL" id="MQN10496.1"/>
    </source>
</evidence>
<feature type="transmembrane region" description="Helical" evidence="1">
    <location>
        <begin position="12"/>
        <end position="31"/>
    </location>
</feature>
<dbReference type="InterPro" id="IPR002656">
    <property type="entry name" value="Acyl_transf_3_dom"/>
</dbReference>
<evidence type="ECO:0000313" key="4">
    <source>
        <dbReference type="Proteomes" id="UP000406735"/>
    </source>
</evidence>
<keyword evidence="3" id="KW-0808">Transferase</keyword>
<keyword evidence="1" id="KW-1133">Transmembrane helix</keyword>
<accession>A0A843Y4U1</accession>
<protein>
    <submittedName>
        <fullName evidence="3">Acyltransferase family protein</fullName>
    </submittedName>
</protein>
<sequence>MLLKRESMERDVSIDIAKGICIILVVIGHLLQFDCSGLAKNILFNYIYAFHMPVFMMLSGYVASYGKYDVTFTKLILRRFRQLMVPFLVWMVLTIVYWHTSLVGDITLAMSFLKRPDVGAWFLLSLFFIYLYFLLAKKIAKMLPVRNAMVSELITLVGMLVLMLAIRACLKKSIFSDLCSWFYYLPDKYYVMFTFGYMVAKYKKSVIQNPFLLILSVVIFALSIGRFHFSQSSALLQLTVSIPASILMISLSSSIGLAFNGNVNWLMTFGKYSIVIYLVHLFFVHSLYGGGRVYSKTKYFLFGRSLLNLCNTYLFSMCLDRKDNGGLSFAK</sequence>
<dbReference type="AlphaFoldDB" id="A0A843Y4U1"/>
<proteinExistence type="predicted"/>
<comment type="caution">
    <text evidence="3">The sequence shown here is derived from an EMBL/GenBank/DDBJ whole genome shotgun (WGS) entry which is preliminary data.</text>
</comment>
<keyword evidence="3" id="KW-0012">Acyltransferase</keyword>
<keyword evidence="1" id="KW-0472">Membrane</keyword>
<reference evidence="3 4" key="1">
    <citation type="submission" date="2019-09" db="EMBL/GenBank/DDBJ databases">
        <title>Distinct polysaccharide growth profiles of human intestinal Prevotella copri isolates.</title>
        <authorList>
            <person name="Fehlner-Peach H."/>
            <person name="Magnabosco C."/>
            <person name="Raghavan V."/>
            <person name="Scher J.U."/>
            <person name="Tett A."/>
            <person name="Cox L.M."/>
            <person name="Gottsegen C."/>
            <person name="Watters A."/>
            <person name="Wiltshire- Gordon J.D."/>
            <person name="Segata N."/>
            <person name="Bonneau R."/>
            <person name="Littman D.R."/>
        </authorList>
    </citation>
    <scope>NUCLEOTIDE SEQUENCE [LARGE SCALE GENOMIC DNA]</scope>
    <source>
        <strain evidence="4">iK21513</strain>
    </source>
</reference>